<dbReference type="RefSeq" id="WP_022544238.1">
    <property type="nucleotide sequence ID" value="NZ_JAWVOZ010000004.1"/>
</dbReference>
<dbReference type="Pfam" id="PF13185">
    <property type="entry name" value="GAF_2"/>
    <property type="match status" value="1"/>
</dbReference>
<dbReference type="InterPro" id="IPR029016">
    <property type="entry name" value="GAF-like_dom_sf"/>
</dbReference>
<dbReference type="Gene3D" id="3.30.450.40">
    <property type="match status" value="1"/>
</dbReference>
<evidence type="ECO:0000313" key="4">
    <source>
        <dbReference type="Proteomes" id="UP000323732"/>
    </source>
</evidence>
<evidence type="ECO:0000259" key="2">
    <source>
        <dbReference type="PROSITE" id="PS50887"/>
    </source>
</evidence>
<keyword evidence="1" id="KW-0472">Membrane</keyword>
<dbReference type="InterPro" id="IPR050469">
    <property type="entry name" value="Diguanylate_Cyclase"/>
</dbReference>
<feature type="transmembrane region" description="Helical" evidence="1">
    <location>
        <begin position="206"/>
        <end position="225"/>
    </location>
</feature>
<dbReference type="InterPro" id="IPR000160">
    <property type="entry name" value="GGDEF_dom"/>
</dbReference>
<feature type="transmembrane region" description="Helical" evidence="1">
    <location>
        <begin position="146"/>
        <end position="167"/>
    </location>
</feature>
<keyword evidence="1" id="KW-1133">Transmembrane helix</keyword>
<feature type="transmembrane region" description="Helical" evidence="1">
    <location>
        <begin position="69"/>
        <end position="94"/>
    </location>
</feature>
<dbReference type="GO" id="GO:0052621">
    <property type="term" value="F:diguanylate cyclase activity"/>
    <property type="evidence" value="ECO:0007669"/>
    <property type="project" value="TreeGrafter"/>
</dbReference>
<dbReference type="InterPro" id="IPR029787">
    <property type="entry name" value="Nucleotide_cyclase"/>
</dbReference>
<evidence type="ECO:0000313" key="3">
    <source>
        <dbReference type="EMBL" id="TYS66136.1"/>
    </source>
</evidence>
<dbReference type="SUPFAM" id="SSF55073">
    <property type="entry name" value="Nucleotide cyclase"/>
    <property type="match status" value="1"/>
</dbReference>
<keyword evidence="1" id="KW-0812">Transmembrane</keyword>
<reference evidence="3 4" key="1">
    <citation type="submission" date="2019-08" db="EMBL/GenBank/DDBJ databases">
        <title>Bacillus genomes from the desert of Cuatro Cienegas, Coahuila.</title>
        <authorList>
            <person name="Olmedo-Alvarez G."/>
        </authorList>
    </citation>
    <scope>NUCLEOTIDE SEQUENCE [LARGE SCALE GENOMIC DNA]</scope>
    <source>
        <strain evidence="3 4">CH37_1T</strain>
    </source>
</reference>
<dbReference type="AlphaFoldDB" id="A0A5D4SW96"/>
<accession>A0A5D4SW96</accession>
<dbReference type="GO" id="GO:0043709">
    <property type="term" value="P:cell adhesion involved in single-species biofilm formation"/>
    <property type="evidence" value="ECO:0007669"/>
    <property type="project" value="TreeGrafter"/>
</dbReference>
<organism evidence="3 4">
    <name type="scientific">Bacillus infantis</name>
    <dbReference type="NCBI Taxonomy" id="324767"/>
    <lineage>
        <taxon>Bacteria</taxon>
        <taxon>Bacillati</taxon>
        <taxon>Bacillota</taxon>
        <taxon>Bacilli</taxon>
        <taxon>Bacillales</taxon>
        <taxon>Bacillaceae</taxon>
        <taxon>Bacillus</taxon>
    </lineage>
</organism>
<feature type="transmembrane region" description="Helical" evidence="1">
    <location>
        <begin position="6"/>
        <end position="29"/>
    </location>
</feature>
<dbReference type="PANTHER" id="PTHR45138">
    <property type="entry name" value="REGULATORY COMPONENTS OF SENSORY TRANSDUCTION SYSTEM"/>
    <property type="match status" value="1"/>
</dbReference>
<dbReference type="SMART" id="SM00065">
    <property type="entry name" value="GAF"/>
    <property type="match status" value="1"/>
</dbReference>
<evidence type="ECO:0000256" key="1">
    <source>
        <dbReference type="SAM" id="Phobius"/>
    </source>
</evidence>
<protein>
    <submittedName>
        <fullName evidence="3">Diguanylate cyclase</fullName>
    </submittedName>
</protein>
<name>A0A5D4SW96_9BACI</name>
<dbReference type="InterPro" id="IPR043128">
    <property type="entry name" value="Rev_trsase/Diguanyl_cyclase"/>
</dbReference>
<dbReference type="GO" id="GO:0005886">
    <property type="term" value="C:plasma membrane"/>
    <property type="evidence" value="ECO:0007669"/>
    <property type="project" value="TreeGrafter"/>
</dbReference>
<dbReference type="EMBL" id="VTES01000001">
    <property type="protein sequence ID" value="TYS66136.1"/>
    <property type="molecule type" value="Genomic_DNA"/>
</dbReference>
<dbReference type="Pfam" id="PF00990">
    <property type="entry name" value="GGDEF"/>
    <property type="match status" value="1"/>
</dbReference>
<gene>
    <name evidence="3" type="ORF">FZD47_01215</name>
</gene>
<comment type="caution">
    <text evidence="3">The sequence shown here is derived from an EMBL/GenBank/DDBJ whole genome shotgun (WGS) entry which is preliminary data.</text>
</comment>
<dbReference type="SUPFAM" id="SSF55781">
    <property type="entry name" value="GAF domain-like"/>
    <property type="match status" value="1"/>
</dbReference>
<dbReference type="CDD" id="cd01949">
    <property type="entry name" value="GGDEF"/>
    <property type="match status" value="1"/>
</dbReference>
<dbReference type="Gene3D" id="3.30.70.270">
    <property type="match status" value="1"/>
</dbReference>
<dbReference type="FunFam" id="3.30.70.270:FF:000001">
    <property type="entry name" value="Diguanylate cyclase domain protein"/>
    <property type="match status" value="1"/>
</dbReference>
<feature type="transmembrane region" description="Helical" evidence="1">
    <location>
        <begin position="106"/>
        <end position="126"/>
    </location>
</feature>
<feature type="domain" description="GGDEF" evidence="2">
    <location>
        <begin position="429"/>
        <end position="571"/>
    </location>
</feature>
<dbReference type="GO" id="GO:1902201">
    <property type="term" value="P:negative regulation of bacterial-type flagellum-dependent cell motility"/>
    <property type="evidence" value="ECO:0007669"/>
    <property type="project" value="TreeGrafter"/>
</dbReference>
<sequence length="571" mass="64459">MVKQGAIKYIWIIWALTVPAGVWLTYTLYPPQPAALNVDVLAFMLLMFFVSSMPIIINNVPVFMLQWVAFAVFLTFGIFIEMLLVQASVIFLLLKLRLPKSQSYRFPLNSFMFFVVSFISGIFYYSLGGKQGADLMEHGPSLWLSILYPIVYYVVNQLVLSLILFFLHKQKTNFFGKDFIWESLTSIMTLPVGFMLYILYREVGLLSILFVGVPFASLSIILGLYNSSEKVNDYLHKAAEIGHQLAERLNRNEVMELFIEKLIGMLPVDYAYILDVVDESELKLLYQVEDGERTTPSALPLRRNEGISGLVWATGKAALFSTKKEWKTAAKGYMPKEVESVLCVPIARSSKVVGVLLLASRKKRAYEKYQLMIVDILCSHFAVAIENARNYERTKENSERCALTKLYNYRYFDVLLGEEFIRMESGKRSVLSLIILDIDHFKSVNDTFGHQSGNEILIELAERLSLLTEPYGTVARYGGEEFVVLLPDAEKQEALELAEVIRLAIATQPFTITQHMDGDGSRLSVSITASIGVASAPVDADDPLALIRHADRALYVGAKRAGRNRVAEYVK</sequence>
<proteinExistence type="predicted"/>
<dbReference type="InterPro" id="IPR003018">
    <property type="entry name" value="GAF"/>
</dbReference>
<dbReference type="PROSITE" id="PS50887">
    <property type="entry name" value="GGDEF"/>
    <property type="match status" value="1"/>
</dbReference>
<dbReference type="Proteomes" id="UP000323732">
    <property type="component" value="Unassembled WGS sequence"/>
</dbReference>
<dbReference type="NCBIfam" id="TIGR00254">
    <property type="entry name" value="GGDEF"/>
    <property type="match status" value="1"/>
</dbReference>
<feature type="transmembrane region" description="Helical" evidence="1">
    <location>
        <begin position="36"/>
        <end position="57"/>
    </location>
</feature>
<feature type="transmembrane region" description="Helical" evidence="1">
    <location>
        <begin position="179"/>
        <end position="200"/>
    </location>
</feature>
<dbReference type="SMART" id="SM00267">
    <property type="entry name" value="GGDEF"/>
    <property type="match status" value="1"/>
</dbReference>
<dbReference type="PANTHER" id="PTHR45138:SF9">
    <property type="entry name" value="DIGUANYLATE CYCLASE DGCM-RELATED"/>
    <property type="match status" value="1"/>
</dbReference>